<feature type="transmembrane region" description="Helical" evidence="5">
    <location>
        <begin position="25"/>
        <end position="44"/>
    </location>
</feature>
<evidence type="ECO:0000256" key="3">
    <source>
        <dbReference type="ARBA" id="ARBA00022989"/>
    </source>
</evidence>
<dbReference type="InterPro" id="IPR050307">
    <property type="entry name" value="Sterol_Desaturase_Related"/>
</dbReference>
<protein>
    <recommendedName>
        <fullName evidence="6">Fatty acid hydroxylase domain-containing protein</fullName>
    </recommendedName>
</protein>
<keyword evidence="2 5" id="KW-0812">Transmembrane</keyword>
<name>A0A8H8YXJ0_9PROT</name>
<accession>A0A8H8YXJ0</accession>
<organism evidence="7 8">
    <name type="scientific">Nitrosomonas nitrosa</name>
    <dbReference type="NCBI Taxonomy" id="52442"/>
    <lineage>
        <taxon>Bacteria</taxon>
        <taxon>Pseudomonadati</taxon>
        <taxon>Pseudomonadota</taxon>
        <taxon>Betaproteobacteria</taxon>
        <taxon>Nitrosomonadales</taxon>
        <taxon>Nitrosomonadaceae</taxon>
        <taxon>Nitrosomonas</taxon>
    </lineage>
</organism>
<evidence type="ECO:0000256" key="2">
    <source>
        <dbReference type="ARBA" id="ARBA00022692"/>
    </source>
</evidence>
<feature type="domain" description="Fatty acid hydroxylase" evidence="6">
    <location>
        <begin position="108"/>
        <end position="244"/>
    </location>
</feature>
<feature type="transmembrane region" description="Helical" evidence="5">
    <location>
        <begin position="101"/>
        <end position="120"/>
    </location>
</feature>
<dbReference type="Pfam" id="PF04116">
    <property type="entry name" value="FA_hydroxylase"/>
    <property type="match status" value="1"/>
</dbReference>
<evidence type="ECO:0000313" key="7">
    <source>
        <dbReference type="EMBL" id="CAE6483395.1"/>
    </source>
</evidence>
<dbReference type="GO" id="GO:0005506">
    <property type="term" value="F:iron ion binding"/>
    <property type="evidence" value="ECO:0007669"/>
    <property type="project" value="InterPro"/>
</dbReference>
<evidence type="ECO:0000256" key="5">
    <source>
        <dbReference type="SAM" id="Phobius"/>
    </source>
</evidence>
<reference evidence="7" key="1">
    <citation type="submission" date="2021-02" db="EMBL/GenBank/DDBJ databases">
        <authorList>
            <person name="Han P."/>
        </authorList>
    </citation>
    <scope>NUCLEOTIDE SEQUENCE</scope>
    <source>
        <strain evidence="7">Nitrosomonas nitrosa 18-3D</strain>
    </source>
</reference>
<dbReference type="GO" id="GO:0008610">
    <property type="term" value="P:lipid biosynthetic process"/>
    <property type="evidence" value="ECO:0007669"/>
    <property type="project" value="InterPro"/>
</dbReference>
<comment type="caution">
    <text evidence="7">The sequence shown here is derived from an EMBL/GenBank/DDBJ whole genome shotgun (WGS) entry which is preliminary data.</text>
</comment>
<comment type="subcellular location">
    <subcellularLocation>
        <location evidence="1">Membrane</location>
    </subcellularLocation>
</comment>
<dbReference type="PANTHER" id="PTHR11863">
    <property type="entry name" value="STEROL DESATURASE"/>
    <property type="match status" value="1"/>
</dbReference>
<keyword evidence="4 5" id="KW-0472">Membrane</keyword>
<sequence>MPHLGRHIRITKQTANIFTMIENEIAVRLGFFFGIFLLMAAWEIHAPKRALTVSKLLRWRSNLTLTLLNSILLRLLFPIAGTGMAIYAQSKGWGLFNWIETPSWLAVIVSILLLDLVIYWQHVMMHAFPVLWRLHRAHHADLDIDVTTGARFHPFEMLLSMLIKFAAITLLGAPALAVLIFEVILNAMAMFNHSNIRLPAALDQGLRKLIVTPDVHRVHHSAISQEMNSNFGFNLVIWDKLFRTYRDQPQAGHQNMTIGLREWRDTAICCRFINILIIPFRK</sequence>
<evidence type="ECO:0000256" key="1">
    <source>
        <dbReference type="ARBA" id="ARBA00004370"/>
    </source>
</evidence>
<dbReference type="InterPro" id="IPR006694">
    <property type="entry name" value="Fatty_acid_hydroxylase"/>
</dbReference>
<dbReference type="AlphaFoldDB" id="A0A8H8YXJ0"/>
<feature type="transmembrane region" description="Helical" evidence="5">
    <location>
        <begin position="65"/>
        <end position="89"/>
    </location>
</feature>
<evidence type="ECO:0000313" key="8">
    <source>
        <dbReference type="Proteomes" id="UP000601736"/>
    </source>
</evidence>
<dbReference type="Proteomes" id="UP000601736">
    <property type="component" value="Unassembled WGS sequence"/>
</dbReference>
<keyword evidence="3 5" id="KW-1133">Transmembrane helix</keyword>
<proteinExistence type="predicted"/>
<feature type="transmembrane region" description="Helical" evidence="5">
    <location>
        <begin position="161"/>
        <end position="185"/>
    </location>
</feature>
<gene>
    <name evidence="7" type="ORF">NMYAN_10069</name>
</gene>
<dbReference type="GO" id="GO:0016020">
    <property type="term" value="C:membrane"/>
    <property type="evidence" value="ECO:0007669"/>
    <property type="project" value="UniProtKB-SubCell"/>
</dbReference>
<dbReference type="GO" id="GO:0016491">
    <property type="term" value="F:oxidoreductase activity"/>
    <property type="evidence" value="ECO:0007669"/>
    <property type="project" value="InterPro"/>
</dbReference>
<evidence type="ECO:0000256" key="4">
    <source>
        <dbReference type="ARBA" id="ARBA00023136"/>
    </source>
</evidence>
<dbReference type="EMBL" id="CAJNAP010000001">
    <property type="protein sequence ID" value="CAE6483395.1"/>
    <property type="molecule type" value="Genomic_DNA"/>
</dbReference>
<evidence type="ECO:0000259" key="6">
    <source>
        <dbReference type="Pfam" id="PF04116"/>
    </source>
</evidence>